<proteinExistence type="predicted"/>
<name>A0ACB5TDR5_AMBMO</name>
<dbReference type="EMBL" id="BSXS01006875">
    <property type="protein sequence ID" value="GME86450.1"/>
    <property type="molecule type" value="Genomic_DNA"/>
</dbReference>
<organism evidence="1 2">
    <name type="scientific">Ambrosiozyma monospora</name>
    <name type="common">Yeast</name>
    <name type="synonym">Endomycopsis monosporus</name>
    <dbReference type="NCBI Taxonomy" id="43982"/>
    <lineage>
        <taxon>Eukaryota</taxon>
        <taxon>Fungi</taxon>
        <taxon>Dikarya</taxon>
        <taxon>Ascomycota</taxon>
        <taxon>Saccharomycotina</taxon>
        <taxon>Pichiomycetes</taxon>
        <taxon>Pichiales</taxon>
        <taxon>Pichiaceae</taxon>
        <taxon>Ambrosiozyma</taxon>
    </lineage>
</organism>
<reference evidence="1" key="1">
    <citation type="submission" date="2023-04" db="EMBL/GenBank/DDBJ databases">
        <title>Ambrosiozyma monospora NBRC 10751.</title>
        <authorList>
            <person name="Ichikawa N."/>
            <person name="Sato H."/>
            <person name="Tonouchi N."/>
        </authorList>
    </citation>
    <scope>NUCLEOTIDE SEQUENCE</scope>
    <source>
        <strain evidence="1">NBRC 10751</strain>
    </source>
</reference>
<sequence>MVSTMTTSKWFSVFTSILSFVSATQAATTTTKGTGCNFKTGSNDLSPGFNAKFYTYELNDSSDFSDADFYATRYSESGSLITALSGITDPNFSTYYKPYNVKTGEIYGVDVTFTNIVLELSGYFVPTSTGIHTFNLNKIDDAAMVWFGDEGHDCCAANDDQTSDKLDSLLWTYKPYNKDTTSKATSIYLEGGVYYPIKIVFVNIRQTAALEFTVEDSNGKVADFADQVWQISDAAAVCEKTSSSSSLLSSSVVSKSSSAVASSSIESSSSVVASSSKSSSAPVSSSSVESSFSPSSIIESSTPVSSSIESSSAHVSSSSAAKSSSTPTSTVKSSLVVSSSAPVSSSIAKASSVVSSSAKSSPVLSSFKTSSSVPSSVVSSIEPSSSSVTGPNSCPFDYTSVPFTSGLSATFYSYPINQKAPSTQPAFYAGGYKSNEIIGSVSDYHCN</sequence>
<accession>A0ACB5TDR5</accession>
<comment type="caution">
    <text evidence="1">The sequence shown here is derived from an EMBL/GenBank/DDBJ whole genome shotgun (WGS) entry which is preliminary data.</text>
</comment>
<evidence type="ECO:0000313" key="2">
    <source>
        <dbReference type="Proteomes" id="UP001165064"/>
    </source>
</evidence>
<gene>
    <name evidence="1" type="ORF">Amon02_000798300</name>
</gene>
<keyword evidence="2" id="KW-1185">Reference proteome</keyword>
<evidence type="ECO:0000313" key="1">
    <source>
        <dbReference type="EMBL" id="GME86450.1"/>
    </source>
</evidence>
<protein>
    <submittedName>
        <fullName evidence="1">Unnamed protein product</fullName>
    </submittedName>
</protein>
<dbReference type="Proteomes" id="UP001165064">
    <property type="component" value="Unassembled WGS sequence"/>
</dbReference>